<feature type="region of interest" description="Disordered" evidence="1">
    <location>
        <begin position="1"/>
        <end position="48"/>
    </location>
</feature>
<name>A0A930VM99_9ACTN</name>
<feature type="compositionally biased region" description="Low complexity" evidence="1">
    <location>
        <begin position="15"/>
        <end position="25"/>
    </location>
</feature>
<dbReference type="RefSeq" id="WP_194695495.1">
    <property type="nucleotide sequence ID" value="NZ_JADKPO010000006.1"/>
</dbReference>
<dbReference type="Proteomes" id="UP000660668">
    <property type="component" value="Unassembled WGS sequence"/>
</dbReference>
<gene>
    <name evidence="3" type="ORF">ISU10_06150</name>
</gene>
<evidence type="ECO:0000256" key="1">
    <source>
        <dbReference type="SAM" id="MobiDB-lite"/>
    </source>
</evidence>
<feature type="transmembrane region" description="Helical" evidence="2">
    <location>
        <begin position="52"/>
        <end position="72"/>
    </location>
</feature>
<evidence type="ECO:0000256" key="2">
    <source>
        <dbReference type="SAM" id="Phobius"/>
    </source>
</evidence>
<keyword evidence="2" id="KW-1133">Transmembrane helix</keyword>
<keyword evidence="2" id="KW-0812">Transmembrane</keyword>
<protein>
    <submittedName>
        <fullName evidence="3">DUF3352 domain-containing protein</fullName>
    </submittedName>
</protein>
<dbReference type="EMBL" id="JADKPO010000006">
    <property type="protein sequence ID" value="MBF4767345.1"/>
    <property type="molecule type" value="Genomic_DNA"/>
</dbReference>
<keyword evidence="2" id="KW-0472">Membrane</keyword>
<reference evidence="3" key="1">
    <citation type="submission" date="2020-11" db="EMBL/GenBank/DDBJ databases">
        <title>Nocardioides cynanchi sp. nov., isolated from soil of rhizosphere of Cynanchum wilfordii.</title>
        <authorList>
            <person name="Lee J.-S."/>
            <person name="Suh M.K."/>
            <person name="Kim J.-S."/>
        </authorList>
    </citation>
    <scope>NUCLEOTIDE SEQUENCE</scope>
    <source>
        <strain evidence="3">KCTC 19276</strain>
    </source>
</reference>
<evidence type="ECO:0000313" key="4">
    <source>
        <dbReference type="Proteomes" id="UP000660668"/>
    </source>
</evidence>
<dbReference type="InterPro" id="IPR021787">
    <property type="entry name" value="DUF3352"/>
</dbReference>
<dbReference type="AlphaFoldDB" id="A0A930VM99"/>
<comment type="caution">
    <text evidence="3">The sequence shown here is derived from an EMBL/GenBank/DDBJ whole genome shotgun (WGS) entry which is preliminary data.</text>
</comment>
<dbReference type="Pfam" id="PF11832">
    <property type="entry name" value="DUF3352"/>
    <property type="match status" value="1"/>
</dbReference>
<organism evidence="3 4">
    <name type="scientific">Nocardioides agariphilus</name>
    <dbReference type="NCBI Taxonomy" id="433664"/>
    <lineage>
        <taxon>Bacteria</taxon>
        <taxon>Bacillati</taxon>
        <taxon>Actinomycetota</taxon>
        <taxon>Actinomycetes</taxon>
        <taxon>Propionibacteriales</taxon>
        <taxon>Nocardioidaceae</taxon>
        <taxon>Nocardioides</taxon>
    </lineage>
</organism>
<keyword evidence="4" id="KW-1185">Reference proteome</keyword>
<accession>A0A930VM99</accession>
<evidence type="ECO:0000313" key="3">
    <source>
        <dbReference type="EMBL" id="MBF4767345.1"/>
    </source>
</evidence>
<proteinExistence type="predicted"/>
<sequence length="560" mass="57692">MSDTYSSASEPPYPQGGQQPAAPEYLEAGSGSPLSPETPTPAASGGGRRRGLLIGGGIAALAVIGVGAWAAAQFFSTGAQPAEALPASTIGYASIDLDPSGAQKIEALRTLNKFPAFKEHFGLDAGDDIRESIFDELDVPQDCQLFYKEDIEPWLGSRLAVAAVDLGDTDPAVVGVLQVKDADAADAGLTKIRACGSEGSDPTGGWVIDGDWAILAESDKQAQAVVDTADKATLADDPEFKELTSAAGSAGIATVYAAPEAGKYFGDSMGQLSGLAGDLEQGLTGTDNLGELGDAAPTGNSPLSNFKGMAATVRFDNGALEIEGAGDSGIDMSKTLGTGRGGDVVETLPAATAVAFGMGFDKGWLTQLVEQVASFSGGEMTADDLFEEASAATGLDLPQDGEALFGESAALMFGSDFDPEAFFNSGSPSDIPIAMKVKGDDKAAIAVLEKILAQQPDASKYLGLDSDAGYFAIGPGTELRTAILGNGELGKTEVYQDVIRESDKASAVLFVNFNAGDDWLVKVAGDDPTIAENLKPLAGFGIDTWQDDDWTHGVLRITTD</sequence>